<dbReference type="Proteomes" id="UP001153331">
    <property type="component" value="Unassembled WGS sequence"/>
</dbReference>
<reference evidence="1" key="1">
    <citation type="submission" date="2022-11" db="EMBL/GenBank/DDBJ databases">
        <title>Genome Sequence of Boeremia exigua.</title>
        <authorList>
            <person name="Buettner E."/>
        </authorList>
    </citation>
    <scope>NUCLEOTIDE SEQUENCE</scope>
    <source>
        <strain evidence="1">CU02</strain>
    </source>
</reference>
<keyword evidence="2" id="KW-1185">Reference proteome</keyword>
<evidence type="ECO:0000313" key="2">
    <source>
        <dbReference type="Proteomes" id="UP001153331"/>
    </source>
</evidence>
<name>A0ACC2HU18_9PLEO</name>
<protein>
    <submittedName>
        <fullName evidence="1">Uncharacterized protein</fullName>
    </submittedName>
</protein>
<dbReference type="EMBL" id="JAPHNI010001214">
    <property type="protein sequence ID" value="KAJ8106289.1"/>
    <property type="molecule type" value="Genomic_DNA"/>
</dbReference>
<proteinExistence type="predicted"/>
<comment type="caution">
    <text evidence="1">The sequence shown here is derived from an EMBL/GenBank/DDBJ whole genome shotgun (WGS) entry which is preliminary data.</text>
</comment>
<evidence type="ECO:0000313" key="1">
    <source>
        <dbReference type="EMBL" id="KAJ8106289.1"/>
    </source>
</evidence>
<sequence>MSLRHRKRASSDASVGDEGAGERPFRRAANVYDAVAGRVTQAGLIGNITDAKSARQPLRPDEVLFKQANAPIRYEETNYYNAHARLPAGQQLPSGELLTAIHAYVSKLYSRTADGDTQPAWKSMDETALIAFGILMEETAREVLGETGDFAFVEAAREDEELLGSEEGEETDVESLGSGEASREGSIEAGSESSSGGSRYSSEESDCVTAPWKPAGLAPCVEEGTPGERPSLSTRTATLLHSRPPPRCKDGKLRTIPLSPPLTLQAPKTTINAQKQATILAWFHKTALAYSIKDLEKLLPAVTSVNGMAVKDYLQALQDDSLIRSEKIGSGNWYWSFPSEAKQAKEKSLAKAQEEHDKASATAMDLQAKVDQAGAARAEDDDLLTGTGGDRKALIAKHEELVKEVEKLRVELAAYSEYDPIELDRKIEDTRRSRAAADKFTEHIYCMEGWLKARVPDREGQIVFLKELYGDEWDEEDGGLREL</sequence>
<gene>
    <name evidence="1" type="ORF">OPT61_g9634</name>
</gene>
<accession>A0ACC2HU18</accession>
<organism evidence="1 2">
    <name type="scientific">Boeremia exigua</name>
    <dbReference type="NCBI Taxonomy" id="749465"/>
    <lineage>
        <taxon>Eukaryota</taxon>
        <taxon>Fungi</taxon>
        <taxon>Dikarya</taxon>
        <taxon>Ascomycota</taxon>
        <taxon>Pezizomycotina</taxon>
        <taxon>Dothideomycetes</taxon>
        <taxon>Pleosporomycetidae</taxon>
        <taxon>Pleosporales</taxon>
        <taxon>Pleosporineae</taxon>
        <taxon>Didymellaceae</taxon>
        <taxon>Boeremia</taxon>
    </lineage>
</organism>